<sequence>MTPVKEAMPSLIDRTMRMRREEQARKVVLAWAVLNISLAGMIYTEMTGKLLSRYYNITYWPLWYIELVLACLFSLNALFDFWKYFKYTMAPSSISLTPDQHRLLGLKNSGIQASPPQKQEKKEAPAPAQSSPLQGQSVLSYSPSWPVSTSPKFSPPCVTGYSPSLQSPSPTASGGSFSSPVTYSAPGSFGKVRLLTLPAYTYVQSYHITVL</sequence>
<dbReference type="PANTHER" id="PTHR21780:SF0">
    <property type="entry name" value="TRANSMEMBRANE PROTEIN 209"/>
    <property type="match status" value="1"/>
</dbReference>
<evidence type="ECO:0000256" key="1">
    <source>
        <dbReference type="ARBA" id="ARBA00015032"/>
    </source>
</evidence>
<dbReference type="GO" id="GO:0016020">
    <property type="term" value="C:membrane"/>
    <property type="evidence" value="ECO:0007669"/>
    <property type="project" value="TreeGrafter"/>
</dbReference>
<organism evidence="4 5">
    <name type="scientific">Albula glossodonta</name>
    <name type="common">roundjaw bonefish</name>
    <dbReference type="NCBI Taxonomy" id="121402"/>
    <lineage>
        <taxon>Eukaryota</taxon>
        <taxon>Metazoa</taxon>
        <taxon>Chordata</taxon>
        <taxon>Craniata</taxon>
        <taxon>Vertebrata</taxon>
        <taxon>Euteleostomi</taxon>
        <taxon>Actinopterygii</taxon>
        <taxon>Neopterygii</taxon>
        <taxon>Teleostei</taxon>
        <taxon>Albuliformes</taxon>
        <taxon>Albulidae</taxon>
        <taxon>Albula</taxon>
    </lineage>
</organism>
<dbReference type="AlphaFoldDB" id="A0A8T2P4Y4"/>
<dbReference type="Proteomes" id="UP000824540">
    <property type="component" value="Unassembled WGS sequence"/>
</dbReference>
<evidence type="ECO:0000256" key="2">
    <source>
        <dbReference type="SAM" id="MobiDB-lite"/>
    </source>
</evidence>
<proteinExistence type="predicted"/>
<evidence type="ECO:0000256" key="3">
    <source>
        <dbReference type="SAM" id="Phobius"/>
    </source>
</evidence>
<keyword evidence="3" id="KW-0812">Transmembrane</keyword>
<accession>A0A8T2P4Y4</accession>
<comment type="caution">
    <text evidence="4">The sequence shown here is derived from an EMBL/GenBank/DDBJ whole genome shotgun (WGS) entry which is preliminary data.</text>
</comment>
<feature type="transmembrane region" description="Helical" evidence="3">
    <location>
        <begin position="24"/>
        <end position="43"/>
    </location>
</feature>
<feature type="transmembrane region" description="Helical" evidence="3">
    <location>
        <begin position="63"/>
        <end position="82"/>
    </location>
</feature>
<dbReference type="InterPro" id="IPR019176">
    <property type="entry name" value="Cytochrome_B561-rel"/>
</dbReference>
<feature type="region of interest" description="Disordered" evidence="2">
    <location>
        <begin position="109"/>
        <end position="139"/>
    </location>
</feature>
<name>A0A8T2P4Y4_9TELE</name>
<protein>
    <recommendedName>
        <fullName evidence="1">Transmembrane protein 209</fullName>
    </recommendedName>
</protein>
<dbReference type="Pfam" id="PF09786">
    <property type="entry name" value="CytochromB561_N"/>
    <property type="match status" value="1"/>
</dbReference>
<evidence type="ECO:0000313" key="5">
    <source>
        <dbReference type="Proteomes" id="UP000824540"/>
    </source>
</evidence>
<reference evidence="4" key="1">
    <citation type="thesis" date="2021" institute="BYU ScholarsArchive" country="Provo, UT, USA">
        <title>Applications of and Algorithms for Genome Assembly and Genomic Analyses with an Emphasis on Marine Teleosts.</title>
        <authorList>
            <person name="Pickett B.D."/>
        </authorList>
    </citation>
    <scope>NUCLEOTIDE SEQUENCE</scope>
    <source>
        <strain evidence="4">HI-2016</strain>
    </source>
</reference>
<gene>
    <name evidence="4" type="ORF">JZ751_005797</name>
</gene>
<keyword evidence="3" id="KW-1133">Transmembrane helix</keyword>
<evidence type="ECO:0000313" key="4">
    <source>
        <dbReference type="EMBL" id="KAG9346870.1"/>
    </source>
</evidence>
<dbReference type="EMBL" id="JAFBMS010000014">
    <property type="protein sequence ID" value="KAG9346870.1"/>
    <property type="molecule type" value="Genomic_DNA"/>
</dbReference>
<dbReference type="PANTHER" id="PTHR21780">
    <property type="entry name" value="TRANSMEMBRANE PROTEIN 209"/>
    <property type="match status" value="1"/>
</dbReference>
<keyword evidence="5" id="KW-1185">Reference proteome</keyword>
<keyword evidence="3" id="KW-0472">Membrane</keyword>
<feature type="compositionally biased region" description="Polar residues" evidence="2">
    <location>
        <begin position="128"/>
        <end position="139"/>
    </location>
</feature>
<dbReference type="OrthoDB" id="509821at2759"/>